<dbReference type="AlphaFoldDB" id="A0A0B7AVE9"/>
<evidence type="ECO:0000313" key="1">
    <source>
        <dbReference type="EMBL" id="CEK83951.1"/>
    </source>
</evidence>
<proteinExistence type="predicted"/>
<organism evidence="1">
    <name type="scientific">Arion vulgaris</name>
    <dbReference type="NCBI Taxonomy" id="1028688"/>
    <lineage>
        <taxon>Eukaryota</taxon>
        <taxon>Metazoa</taxon>
        <taxon>Spiralia</taxon>
        <taxon>Lophotrochozoa</taxon>
        <taxon>Mollusca</taxon>
        <taxon>Gastropoda</taxon>
        <taxon>Heterobranchia</taxon>
        <taxon>Euthyneura</taxon>
        <taxon>Panpulmonata</taxon>
        <taxon>Eupulmonata</taxon>
        <taxon>Stylommatophora</taxon>
        <taxon>Helicina</taxon>
        <taxon>Arionoidea</taxon>
        <taxon>Arionidae</taxon>
        <taxon>Arion</taxon>
    </lineage>
</organism>
<reference evidence="1" key="1">
    <citation type="submission" date="2014-12" db="EMBL/GenBank/DDBJ databases">
        <title>Insight into the proteome of Arion vulgaris.</title>
        <authorList>
            <person name="Aradska J."/>
            <person name="Bulat T."/>
            <person name="Smidak R."/>
            <person name="Sarate P."/>
            <person name="Gangsoo J."/>
            <person name="Sialana F."/>
            <person name="Bilban M."/>
            <person name="Lubec G."/>
        </authorList>
    </citation>
    <scope>NUCLEOTIDE SEQUENCE</scope>
    <source>
        <tissue evidence="1">Skin</tissue>
    </source>
</reference>
<sequence>MVNALACYVHSLRIKFPSGVQIFLAMTAFRSAQSQVGPRETLGSTDIQLQSLCFVEYSQQVACPICEKGLITYGEKSGARKSIIYLETTTETEQINL</sequence>
<protein>
    <submittedName>
        <fullName evidence="1">Uncharacterized protein</fullName>
    </submittedName>
</protein>
<accession>A0A0B7AVE9</accession>
<name>A0A0B7AVE9_9EUPU</name>
<gene>
    <name evidence="1" type="primary">ORF139932</name>
</gene>
<dbReference type="EMBL" id="HACG01037086">
    <property type="protein sequence ID" value="CEK83951.1"/>
    <property type="molecule type" value="Transcribed_RNA"/>
</dbReference>